<dbReference type="CDD" id="cd23767">
    <property type="entry name" value="IQCD"/>
    <property type="match status" value="1"/>
</dbReference>
<dbReference type="SMART" id="SM00015">
    <property type="entry name" value="IQ"/>
    <property type="match status" value="1"/>
</dbReference>
<comment type="caution">
    <text evidence="2">The sequence shown here is derived from an EMBL/GenBank/DDBJ whole genome shotgun (WGS) entry which is preliminary data.</text>
</comment>
<evidence type="ECO:0008006" key="4">
    <source>
        <dbReference type="Google" id="ProtNLM"/>
    </source>
</evidence>
<gene>
    <name evidence="2" type="ORF">RUM44_007344</name>
</gene>
<dbReference type="EMBL" id="JAWJWF010000005">
    <property type="protein sequence ID" value="KAK6632303.1"/>
    <property type="molecule type" value="Genomic_DNA"/>
</dbReference>
<sequence length="86" mass="9384">MLSDFSRAADTEGGLDSQSIDPNDPEANRAATKIQAAFRGHQTRKSMKQGDGESKQNLDKEFSSEDKGPGKMSEVNFLQDPTPKPD</sequence>
<evidence type="ECO:0000313" key="2">
    <source>
        <dbReference type="EMBL" id="KAK6632303.1"/>
    </source>
</evidence>
<dbReference type="Gene3D" id="1.20.5.190">
    <property type="match status" value="1"/>
</dbReference>
<feature type="region of interest" description="Disordered" evidence="1">
    <location>
        <begin position="1"/>
        <end position="86"/>
    </location>
</feature>
<proteinExistence type="predicted"/>
<name>A0ABR1B0F2_POLSC</name>
<organism evidence="2 3">
    <name type="scientific">Polyplax serrata</name>
    <name type="common">Common mouse louse</name>
    <dbReference type="NCBI Taxonomy" id="468196"/>
    <lineage>
        <taxon>Eukaryota</taxon>
        <taxon>Metazoa</taxon>
        <taxon>Ecdysozoa</taxon>
        <taxon>Arthropoda</taxon>
        <taxon>Hexapoda</taxon>
        <taxon>Insecta</taxon>
        <taxon>Pterygota</taxon>
        <taxon>Neoptera</taxon>
        <taxon>Paraneoptera</taxon>
        <taxon>Psocodea</taxon>
        <taxon>Troctomorpha</taxon>
        <taxon>Phthiraptera</taxon>
        <taxon>Anoplura</taxon>
        <taxon>Polyplacidae</taxon>
        <taxon>Polyplax</taxon>
    </lineage>
</organism>
<dbReference type="InterPro" id="IPR000048">
    <property type="entry name" value="IQ_motif_EF-hand-BS"/>
</dbReference>
<reference evidence="2 3" key="1">
    <citation type="submission" date="2023-09" db="EMBL/GenBank/DDBJ databases">
        <title>Genomes of two closely related lineages of the louse Polyplax serrata with different host specificities.</title>
        <authorList>
            <person name="Martinu J."/>
            <person name="Tarabai H."/>
            <person name="Stefka J."/>
            <person name="Hypsa V."/>
        </authorList>
    </citation>
    <scope>NUCLEOTIDE SEQUENCE [LARGE SCALE GENOMIC DNA]</scope>
    <source>
        <strain evidence="2">98ZLc_SE</strain>
    </source>
</reference>
<protein>
    <recommendedName>
        <fullName evidence="4">Neurogranin</fullName>
    </recommendedName>
</protein>
<evidence type="ECO:0000313" key="3">
    <source>
        <dbReference type="Proteomes" id="UP001359485"/>
    </source>
</evidence>
<feature type="compositionally biased region" description="Basic and acidic residues" evidence="1">
    <location>
        <begin position="48"/>
        <end position="69"/>
    </location>
</feature>
<dbReference type="Proteomes" id="UP001359485">
    <property type="component" value="Unassembled WGS sequence"/>
</dbReference>
<dbReference type="PROSITE" id="PS50096">
    <property type="entry name" value="IQ"/>
    <property type="match status" value="1"/>
</dbReference>
<keyword evidence="3" id="KW-1185">Reference proteome</keyword>
<evidence type="ECO:0000256" key="1">
    <source>
        <dbReference type="SAM" id="MobiDB-lite"/>
    </source>
</evidence>
<accession>A0ABR1B0F2</accession>
<dbReference type="Pfam" id="PF00612">
    <property type="entry name" value="IQ"/>
    <property type="match status" value="1"/>
</dbReference>